<dbReference type="Proteomes" id="UP001153620">
    <property type="component" value="Chromosome 2"/>
</dbReference>
<protein>
    <submittedName>
        <fullName evidence="2">Uncharacterized protein</fullName>
    </submittedName>
</protein>
<dbReference type="AlphaFoldDB" id="A0A9N9RNL2"/>
<name>A0A9N9RNL2_9DIPT</name>
<feature type="region of interest" description="Disordered" evidence="1">
    <location>
        <begin position="231"/>
        <end position="255"/>
    </location>
</feature>
<reference evidence="2" key="2">
    <citation type="submission" date="2022-10" db="EMBL/GenBank/DDBJ databases">
        <authorList>
            <consortium name="ENA_rothamsted_submissions"/>
            <consortium name="culmorum"/>
            <person name="King R."/>
        </authorList>
    </citation>
    <scope>NUCLEOTIDE SEQUENCE</scope>
</reference>
<sequence>MKDKCRKVPGGGEMIKINIDAKCSGGFLGLLAHSKKSRFYYVCKKDGVLTCMCKQTENFNRIKLKCEDKSHKKEGLTHEVVDHIVDKYKCSVMNGVYEENVLSTYGTTEYPQVTGQSIEDFDRDRISRLQNILRYLTFIRTINDRPQSFESFETTPALITSAPITPRTIIIGLQNPPTTESILRMTGPPEDPRNIEIDIENFRKNWNLDPTTPATTVLPKNAKMSPRILKTTTSKDVESTTTDSENSNAVKTRVSDETTTVMDTITSTETTTVPKSTISAVTSTILDTTTVLETTTLSLETTSVTETTLKGKDISSSTSSEKEQTTQESDALAEKDESSTVENVDETTGKLATRLVPRTTTEMGESEGKTAYVDDEEDSSLEEYFEYYYEHEPDKVLWKTNKTKVKVTGKNFDDEDDDGWRKFVTITESYNEITLPIDETTFASEETTVINEETTVSEDVVETTQSTTTEEPEDILMDTTTEIIEETTLANTEVPSTTTEILTTTIFESETTSEYPPEPLIKRFQGDLNFNDFEPEDSKSTSTTTEITSEFTETSTITLPSTTLTFDGITPPSTRLYKFMTTINPETTTNFDATTTEEADYQKTTELSSAITESATSKFDNLELKSFTTEIRTTAENSEIETTPAMEIISTTEALTLGQTDTTTVPTTDFSTLQTESLTILDSITTKIPRSMKTRANTEATTLNHLETTETTTISLPSTTLTNVKPKKVKKVKEEIGKKIEPTLKIPQNSFTAIKQEKPKSEEFEYYYTYEEYSVDDDGKEIKGIGSEIDEKKKKILTKTRRDNSNEYYAESISASHEDRISKVKKDYDYFSL</sequence>
<evidence type="ECO:0000256" key="1">
    <source>
        <dbReference type="SAM" id="MobiDB-lite"/>
    </source>
</evidence>
<dbReference type="EMBL" id="OU895878">
    <property type="protein sequence ID" value="CAG9801775.1"/>
    <property type="molecule type" value="Genomic_DNA"/>
</dbReference>
<gene>
    <name evidence="2" type="ORF">CHIRRI_LOCUS4696</name>
</gene>
<reference evidence="2" key="1">
    <citation type="submission" date="2022-01" db="EMBL/GenBank/DDBJ databases">
        <authorList>
            <person name="King R."/>
        </authorList>
    </citation>
    <scope>NUCLEOTIDE SEQUENCE</scope>
</reference>
<evidence type="ECO:0000313" key="2">
    <source>
        <dbReference type="EMBL" id="CAG9801775.1"/>
    </source>
</evidence>
<accession>A0A9N9RNL2</accession>
<feature type="region of interest" description="Disordered" evidence="1">
    <location>
        <begin position="309"/>
        <end position="377"/>
    </location>
</feature>
<evidence type="ECO:0000313" key="3">
    <source>
        <dbReference type="Proteomes" id="UP001153620"/>
    </source>
</evidence>
<organism evidence="2 3">
    <name type="scientific">Chironomus riparius</name>
    <dbReference type="NCBI Taxonomy" id="315576"/>
    <lineage>
        <taxon>Eukaryota</taxon>
        <taxon>Metazoa</taxon>
        <taxon>Ecdysozoa</taxon>
        <taxon>Arthropoda</taxon>
        <taxon>Hexapoda</taxon>
        <taxon>Insecta</taxon>
        <taxon>Pterygota</taxon>
        <taxon>Neoptera</taxon>
        <taxon>Endopterygota</taxon>
        <taxon>Diptera</taxon>
        <taxon>Nematocera</taxon>
        <taxon>Chironomoidea</taxon>
        <taxon>Chironomidae</taxon>
        <taxon>Chironominae</taxon>
        <taxon>Chironomus</taxon>
    </lineage>
</organism>
<keyword evidence="3" id="KW-1185">Reference proteome</keyword>
<proteinExistence type="predicted"/>
<dbReference type="OrthoDB" id="6020543at2759"/>